<organism evidence="1 2">
    <name type="scientific">Kinneretia aquatilis</name>
    <dbReference type="NCBI Taxonomy" id="2070761"/>
    <lineage>
        <taxon>Bacteria</taxon>
        <taxon>Pseudomonadati</taxon>
        <taxon>Pseudomonadota</taxon>
        <taxon>Betaproteobacteria</taxon>
        <taxon>Burkholderiales</taxon>
        <taxon>Sphaerotilaceae</taxon>
        <taxon>Roseateles</taxon>
    </lineage>
</organism>
<accession>A0A2N8KZM2</accession>
<evidence type="ECO:0000313" key="2">
    <source>
        <dbReference type="Proteomes" id="UP000235916"/>
    </source>
</evidence>
<dbReference type="InterPro" id="IPR019587">
    <property type="entry name" value="Polyketide_cyclase/dehydratase"/>
</dbReference>
<keyword evidence="2" id="KW-1185">Reference proteome</keyword>
<reference evidence="1 2" key="1">
    <citation type="submission" date="2018-01" db="EMBL/GenBank/DDBJ databases">
        <title>Draft genome sequence of Paucibacter aquatile CR182 isolated from freshwater of the Nakdong River.</title>
        <authorList>
            <person name="Choi A."/>
            <person name="Chung E.J."/>
        </authorList>
    </citation>
    <scope>NUCLEOTIDE SEQUENCE [LARGE SCALE GENOMIC DNA]</scope>
    <source>
        <strain evidence="1 2">CR182</strain>
    </source>
</reference>
<dbReference type="OrthoDB" id="9807923at2"/>
<gene>
    <name evidence="1" type="ORF">C1O66_15845</name>
</gene>
<dbReference type="InterPro" id="IPR023393">
    <property type="entry name" value="START-like_dom_sf"/>
</dbReference>
<protein>
    <submittedName>
        <fullName evidence="1">Polyketide cyclase</fullName>
    </submittedName>
</protein>
<dbReference type="CDD" id="cd07818">
    <property type="entry name" value="SRPBCC_1"/>
    <property type="match status" value="1"/>
</dbReference>
<dbReference type="AlphaFoldDB" id="A0A2N8KZM2"/>
<dbReference type="Gene3D" id="3.30.530.20">
    <property type="match status" value="1"/>
</dbReference>
<dbReference type="Pfam" id="PF10604">
    <property type="entry name" value="Polyketide_cyc2"/>
    <property type="match status" value="1"/>
</dbReference>
<comment type="caution">
    <text evidence="1">The sequence shown here is derived from an EMBL/GenBank/DDBJ whole genome shotgun (WGS) entry which is preliminary data.</text>
</comment>
<proteinExistence type="predicted"/>
<evidence type="ECO:0000313" key="1">
    <source>
        <dbReference type="EMBL" id="PND38852.1"/>
    </source>
</evidence>
<dbReference type="SUPFAM" id="SSF55961">
    <property type="entry name" value="Bet v1-like"/>
    <property type="match status" value="1"/>
</dbReference>
<dbReference type="RefSeq" id="WP_102768769.1">
    <property type="nucleotide sequence ID" value="NZ_POSP01000003.1"/>
</dbReference>
<name>A0A2N8KZM2_9BURK</name>
<dbReference type="Proteomes" id="UP000235916">
    <property type="component" value="Unassembled WGS sequence"/>
</dbReference>
<dbReference type="EMBL" id="POSP01000003">
    <property type="protein sequence ID" value="PND38852.1"/>
    <property type="molecule type" value="Genomic_DNA"/>
</dbReference>
<sequence>MVLTLFKLIGGLLVLLLLVLLFQASRQPDHFKVERQLRIQASPETLFALIQDLRQFNRWNPYEKKDPQIQGQYSAQTAGPGARYAWQSKEVGEGSLEITELQAPQRVAMRLDFIKPFEAHNQAEFRIEALPGGASQVSWTMTGPSPFVSKLMGVIFNMDRMIGRDFEAGLQNLRGLAEPAPAASAT</sequence>